<dbReference type="GO" id="GO:0061809">
    <property type="term" value="F:NAD+ nucleosidase activity, cyclic ADP-ribose generating"/>
    <property type="evidence" value="ECO:0007669"/>
    <property type="project" value="UniProtKB-EC"/>
</dbReference>
<sequence length="993" mass="112898">MASMSIERASSSSPSSFDTPRWTYDVFLSFRGEDTRNNFTDHLFDALKRKGIFTFRDDEKLERGKSISPELEKAIEESRFAIVIFSRNYASSTWCLEELAKIVRCMKVKDMTVLPIFYNVDPSDVRKQKGTFAQAFVEHEERFKENMKIVQTWRDALIEVANLSGWDLKDRPESKFIQNIVGELWLKLSYTFSEDLDDLVGIISRAEKLKSLLATRSNDVRIIGVWGMGGIGKTTLARVVFHMVSREFEGCCFLTNVRENSEKYGLVPLQQRIILQLLNESTSIHDVDEGVFVIKNRLRYKRILLVLDDVNQLDQLKRLAWKRDWFGSGSRVIITTRDKHLLHTLEVDGIYEVDGLNDDEALHLLSLKAFKKDQPPTDYLELSKDVVHYVKGLPLAIEILGSNLFEEMGKNIVHQECLEEPGKRSRLWLFEDINNVLTENTGTKAIQGMVLELLEPKEAYWRPESFSKLHHLKLLIIDNVHLSHDPKHLPNSLRIIDWSGYPSKSIPSKSFERLKSIRLRKSPKLVETLDFTKVPVLEKLVLEDCINLPGVHPSIGVHKKLKVVSLKGCKNLKSLPSKFEMESLEILILSGCSKVKKIPEFRGSMERVCKLYLDGTAISNLPVSIKNLNGLASLKLKDCKNLVCLPSTIFNLKLLKDVDISGCSKFESLPENLGNAESVEELDVSGTAIRHVPSSIGRLKNLKGLSFRGCKGLSSSNKSWYELIPLLGLCSLTRLNLRDCNLKEIPNDIDLVRPNDVPWLFLQNCFKLSENQGLIDYFIAFASKCLRIKLLRIPDLEMRIVIPGSEIPEWFSHQSMGPEVNIKLHYSHLCNEVMGIAVCAVVCSDATSHKGIKWNFIVNGNEIPIPKPGVDIATIASDHILLSYSSTIGLEEEFSKSLVEYDANGFCQIGIRFEIDYPGKETFRSSEEVKKCGLRLLYKKDIEYLIPTDSDSDSDSDSNDVPIPRRRLPEFDYSDSEESSEYKDCDEELSDVQ</sequence>
<feature type="region of interest" description="Disordered" evidence="8">
    <location>
        <begin position="948"/>
        <end position="993"/>
    </location>
</feature>
<evidence type="ECO:0000256" key="8">
    <source>
        <dbReference type="SAM" id="MobiDB-lite"/>
    </source>
</evidence>
<dbReference type="EMBL" id="OIVN01006413">
    <property type="protein sequence ID" value="SPD32608.1"/>
    <property type="molecule type" value="Genomic_DNA"/>
</dbReference>
<dbReference type="Pfam" id="PF00931">
    <property type="entry name" value="NB-ARC"/>
    <property type="match status" value="1"/>
</dbReference>
<accession>A0A2N9J6Y6</accession>
<evidence type="ECO:0000256" key="1">
    <source>
        <dbReference type="ARBA" id="ARBA00011982"/>
    </source>
</evidence>
<dbReference type="PANTHER" id="PTHR11017">
    <property type="entry name" value="LEUCINE-RICH REPEAT-CONTAINING PROTEIN"/>
    <property type="match status" value="1"/>
</dbReference>
<dbReference type="AlphaFoldDB" id="A0A2N9J6Y6"/>
<dbReference type="InterPro" id="IPR055414">
    <property type="entry name" value="LRR_R13L4/SHOC2-like"/>
</dbReference>
<feature type="domain" description="TIR" evidence="9">
    <location>
        <begin position="22"/>
        <end position="188"/>
    </location>
</feature>
<gene>
    <name evidence="10" type="ORF">FSB_LOCUS60490</name>
</gene>
<keyword evidence="4" id="KW-0378">Hydrolase</keyword>
<keyword evidence="2" id="KW-0433">Leucine-rich repeat</keyword>
<dbReference type="InterPro" id="IPR002182">
    <property type="entry name" value="NB-ARC"/>
</dbReference>
<dbReference type="Gene3D" id="1.10.8.430">
    <property type="entry name" value="Helical domain of apoptotic protease-activating factors"/>
    <property type="match status" value="1"/>
</dbReference>
<evidence type="ECO:0000256" key="6">
    <source>
        <dbReference type="ARBA" id="ARBA00023027"/>
    </source>
</evidence>
<keyword evidence="6" id="KW-0520">NAD</keyword>
<evidence type="ECO:0000313" key="10">
    <source>
        <dbReference type="EMBL" id="SPD32608.1"/>
    </source>
</evidence>
<dbReference type="SUPFAM" id="SSF52200">
    <property type="entry name" value="Toll/Interleukin receptor TIR domain"/>
    <property type="match status" value="1"/>
</dbReference>
<dbReference type="InterPro" id="IPR045344">
    <property type="entry name" value="C-JID"/>
</dbReference>
<dbReference type="SUPFAM" id="SSF52058">
    <property type="entry name" value="L domain-like"/>
    <property type="match status" value="1"/>
</dbReference>
<comment type="catalytic activity">
    <reaction evidence="7">
        <text>NAD(+) + H2O = ADP-D-ribose + nicotinamide + H(+)</text>
        <dbReference type="Rhea" id="RHEA:16301"/>
        <dbReference type="ChEBI" id="CHEBI:15377"/>
        <dbReference type="ChEBI" id="CHEBI:15378"/>
        <dbReference type="ChEBI" id="CHEBI:17154"/>
        <dbReference type="ChEBI" id="CHEBI:57540"/>
        <dbReference type="ChEBI" id="CHEBI:57967"/>
        <dbReference type="EC" id="3.2.2.6"/>
    </reaction>
    <physiologicalReaction direction="left-to-right" evidence="7">
        <dbReference type="Rhea" id="RHEA:16302"/>
    </physiologicalReaction>
</comment>
<dbReference type="InterPro" id="IPR000157">
    <property type="entry name" value="TIR_dom"/>
</dbReference>
<evidence type="ECO:0000256" key="5">
    <source>
        <dbReference type="ARBA" id="ARBA00022821"/>
    </source>
</evidence>
<protein>
    <recommendedName>
        <fullName evidence="1">ADP-ribosyl cyclase/cyclic ADP-ribose hydrolase</fullName>
        <ecNumber evidence="1">3.2.2.6</ecNumber>
    </recommendedName>
</protein>
<dbReference type="FunFam" id="3.40.50.10140:FF:000007">
    <property type="entry name" value="Disease resistance protein (TIR-NBS-LRR class)"/>
    <property type="match status" value="1"/>
</dbReference>
<evidence type="ECO:0000259" key="9">
    <source>
        <dbReference type="PROSITE" id="PS50104"/>
    </source>
</evidence>
<evidence type="ECO:0000256" key="7">
    <source>
        <dbReference type="ARBA" id="ARBA00047304"/>
    </source>
</evidence>
<dbReference type="GO" id="GO:0006952">
    <property type="term" value="P:defense response"/>
    <property type="evidence" value="ECO:0007669"/>
    <property type="project" value="UniProtKB-KW"/>
</dbReference>
<dbReference type="Pfam" id="PF01582">
    <property type="entry name" value="TIR"/>
    <property type="match status" value="1"/>
</dbReference>
<organism evidence="10">
    <name type="scientific">Fagus sylvatica</name>
    <name type="common">Beechnut</name>
    <dbReference type="NCBI Taxonomy" id="28930"/>
    <lineage>
        <taxon>Eukaryota</taxon>
        <taxon>Viridiplantae</taxon>
        <taxon>Streptophyta</taxon>
        <taxon>Embryophyta</taxon>
        <taxon>Tracheophyta</taxon>
        <taxon>Spermatophyta</taxon>
        <taxon>Magnoliopsida</taxon>
        <taxon>eudicotyledons</taxon>
        <taxon>Gunneridae</taxon>
        <taxon>Pentapetalae</taxon>
        <taxon>rosids</taxon>
        <taxon>fabids</taxon>
        <taxon>Fagales</taxon>
        <taxon>Fagaceae</taxon>
        <taxon>Fagus</taxon>
    </lineage>
</organism>
<proteinExistence type="predicted"/>
<dbReference type="PROSITE" id="PS50104">
    <property type="entry name" value="TIR"/>
    <property type="match status" value="1"/>
</dbReference>
<dbReference type="Gene3D" id="3.80.10.10">
    <property type="entry name" value="Ribonuclease Inhibitor"/>
    <property type="match status" value="2"/>
</dbReference>
<keyword evidence="3" id="KW-0677">Repeat</keyword>
<dbReference type="InterPro" id="IPR044974">
    <property type="entry name" value="Disease_R_plants"/>
</dbReference>
<dbReference type="PRINTS" id="PR00364">
    <property type="entry name" value="DISEASERSIST"/>
</dbReference>
<dbReference type="GO" id="GO:0007165">
    <property type="term" value="P:signal transduction"/>
    <property type="evidence" value="ECO:0007669"/>
    <property type="project" value="InterPro"/>
</dbReference>
<dbReference type="Gene3D" id="3.40.50.300">
    <property type="entry name" value="P-loop containing nucleotide triphosphate hydrolases"/>
    <property type="match status" value="1"/>
</dbReference>
<dbReference type="InterPro" id="IPR035897">
    <property type="entry name" value="Toll_tir_struct_dom_sf"/>
</dbReference>
<name>A0A2N9J6Y6_FAGSY</name>
<dbReference type="Pfam" id="PF23598">
    <property type="entry name" value="LRR_14"/>
    <property type="match status" value="1"/>
</dbReference>
<dbReference type="PANTHER" id="PTHR11017:SF559">
    <property type="entry name" value="DISEASE RESISTANCE PROTEIN CHL1"/>
    <property type="match status" value="1"/>
</dbReference>
<keyword evidence="5" id="KW-0611">Plant defense</keyword>
<evidence type="ECO:0000256" key="3">
    <source>
        <dbReference type="ARBA" id="ARBA00022737"/>
    </source>
</evidence>
<dbReference type="GO" id="GO:0043531">
    <property type="term" value="F:ADP binding"/>
    <property type="evidence" value="ECO:0007669"/>
    <property type="project" value="InterPro"/>
</dbReference>
<dbReference type="Pfam" id="PF20160">
    <property type="entry name" value="C-JID"/>
    <property type="match status" value="1"/>
</dbReference>
<dbReference type="PROSITE" id="PS51450">
    <property type="entry name" value="LRR"/>
    <property type="match status" value="1"/>
</dbReference>
<dbReference type="EC" id="3.2.2.6" evidence="1"/>
<dbReference type="InterPro" id="IPR032675">
    <property type="entry name" value="LRR_dom_sf"/>
</dbReference>
<dbReference type="InterPro" id="IPR001611">
    <property type="entry name" value="Leu-rich_rpt"/>
</dbReference>
<dbReference type="Gene3D" id="3.40.50.10140">
    <property type="entry name" value="Toll/interleukin-1 receptor homology (TIR) domain"/>
    <property type="match status" value="1"/>
</dbReference>
<reference evidence="10" key="1">
    <citation type="submission" date="2018-02" db="EMBL/GenBank/DDBJ databases">
        <authorList>
            <person name="Cohen D.B."/>
            <person name="Kent A.D."/>
        </authorList>
    </citation>
    <scope>NUCLEOTIDE SEQUENCE</scope>
</reference>
<evidence type="ECO:0000256" key="4">
    <source>
        <dbReference type="ARBA" id="ARBA00022801"/>
    </source>
</evidence>
<dbReference type="SMART" id="SM00255">
    <property type="entry name" value="TIR"/>
    <property type="match status" value="1"/>
</dbReference>
<dbReference type="SUPFAM" id="SSF52540">
    <property type="entry name" value="P-loop containing nucleoside triphosphate hydrolases"/>
    <property type="match status" value="1"/>
</dbReference>
<dbReference type="GO" id="GO:0051707">
    <property type="term" value="P:response to other organism"/>
    <property type="evidence" value="ECO:0007669"/>
    <property type="project" value="UniProtKB-ARBA"/>
</dbReference>
<dbReference type="InterPro" id="IPR042197">
    <property type="entry name" value="Apaf_helical"/>
</dbReference>
<evidence type="ECO:0000256" key="2">
    <source>
        <dbReference type="ARBA" id="ARBA00022614"/>
    </source>
</evidence>
<dbReference type="InterPro" id="IPR027417">
    <property type="entry name" value="P-loop_NTPase"/>
</dbReference>
<feature type="compositionally biased region" description="Acidic residues" evidence="8">
    <location>
        <begin position="972"/>
        <end position="993"/>
    </location>
</feature>